<name>A0ABS6D5M2_9FIRM</name>
<protein>
    <submittedName>
        <fullName evidence="2">NAD(P)-binding protein</fullName>
    </submittedName>
</protein>
<dbReference type="PANTHER" id="PTHR42842">
    <property type="entry name" value="FAD/NAD(P)-BINDING OXIDOREDUCTASE"/>
    <property type="match status" value="1"/>
</dbReference>
<dbReference type="Pfam" id="PF21688">
    <property type="entry name" value="FAD-depend_C"/>
    <property type="match status" value="1"/>
</dbReference>
<dbReference type="EMBL" id="JABACJ020000012">
    <property type="protein sequence ID" value="MBU3876779.1"/>
    <property type="molecule type" value="Genomic_DNA"/>
</dbReference>
<sequence>MLRINQLKLRPGHSQKDLEEKILRFLHIPEDALLDYQIFKQSIDARKKPDIFFSYTIDVKVKQESSVLRKMKKQVQKITRTPYQLPASGDQTLSFRPVIVGSGPAGLFCAYLLAQAGFCPLVLERGADVTQRLLDVEAFWENGRLNPSSNVQFGEGGAGTFSDGKLNTLVKDAQGRNRYVLETFVKFGAPESILYEQKPHIGTDILIHVVKRMRQQIEELGGEFRFHSQLTDLLLQTKHPEGPFSVRGIQINGCEEEAAEVVILAIGHSARDTFQMLYEKQISMQAKAFAVGVRIEHPQAMIQACQYGEGAPKELPTASYKLTAQLENGRGAYTFCMCPGGYVVNASSEEGRLAVNGMSYHGRDGVNANSAVIVTVTPEDYGSSHPLAGVEFQRMLEERAFAQGQGKVPVQCFQDFCENRVSEQFGEVLPQIKGACTMGNVRAIFPEILGASLEEGIRLMDHKIHGFARADAVLSGVESRTSSPIKIERNEEFESNLGGIYPCGEGAGYAGGITSAAMDGMKTAEAIIRRYAPFHKVFTKI</sequence>
<evidence type="ECO:0000313" key="2">
    <source>
        <dbReference type="EMBL" id="MBU3876779.1"/>
    </source>
</evidence>
<proteinExistence type="predicted"/>
<dbReference type="PIRSF" id="PIRSF038984">
    <property type="entry name" value="FAD_binding_protein"/>
    <property type="match status" value="1"/>
</dbReference>
<comment type="caution">
    <text evidence="2">The sequence shown here is derived from an EMBL/GenBank/DDBJ whole genome shotgun (WGS) entry which is preliminary data.</text>
</comment>
<dbReference type="PANTHER" id="PTHR42842:SF3">
    <property type="entry name" value="FAD_NAD(P)-BINDING OXIDOREDUCTASE FAMILY PROTEIN"/>
    <property type="match status" value="1"/>
</dbReference>
<gene>
    <name evidence="2" type="ORF">HGO97_013275</name>
</gene>
<evidence type="ECO:0000313" key="3">
    <source>
        <dbReference type="Proteomes" id="UP000723714"/>
    </source>
</evidence>
<dbReference type="InterPro" id="IPR049516">
    <property type="entry name" value="FAD-depend_C"/>
</dbReference>
<reference evidence="2 3" key="1">
    <citation type="submission" date="2021-06" db="EMBL/GenBank/DDBJ databases">
        <title>Faecalicatena sp. nov. isolated from porcine feces.</title>
        <authorList>
            <person name="Oh B.S."/>
            <person name="Lee J.H."/>
        </authorList>
    </citation>
    <scope>NUCLEOTIDE SEQUENCE [LARGE SCALE GENOMIC DNA]</scope>
    <source>
        <strain evidence="2 3">AGMB00832</strain>
    </source>
</reference>
<feature type="domain" description="FAD-dependent protein C-terminal" evidence="1">
    <location>
        <begin position="288"/>
        <end position="481"/>
    </location>
</feature>
<dbReference type="RefSeq" id="WP_216242475.1">
    <property type="nucleotide sequence ID" value="NZ_JABACJ020000012.1"/>
</dbReference>
<accession>A0ABS6D5M2</accession>
<evidence type="ECO:0000259" key="1">
    <source>
        <dbReference type="Pfam" id="PF21688"/>
    </source>
</evidence>
<organism evidence="2 3">
    <name type="scientific">Faecalicatena faecalis</name>
    <dbReference type="NCBI Taxonomy" id="2726362"/>
    <lineage>
        <taxon>Bacteria</taxon>
        <taxon>Bacillati</taxon>
        <taxon>Bacillota</taxon>
        <taxon>Clostridia</taxon>
        <taxon>Lachnospirales</taxon>
        <taxon>Lachnospiraceae</taxon>
        <taxon>Faecalicatena</taxon>
    </lineage>
</organism>
<dbReference type="Proteomes" id="UP000723714">
    <property type="component" value="Unassembled WGS sequence"/>
</dbReference>
<keyword evidence="3" id="KW-1185">Reference proteome</keyword>
<dbReference type="InterPro" id="IPR028348">
    <property type="entry name" value="FAD-binding_protein"/>
</dbReference>
<dbReference type="Pfam" id="PF13450">
    <property type="entry name" value="NAD_binding_8"/>
    <property type="match status" value="1"/>
</dbReference>